<evidence type="ECO:0000256" key="2">
    <source>
        <dbReference type="ARBA" id="ARBA00006601"/>
    </source>
</evidence>
<evidence type="ECO:0000256" key="1">
    <source>
        <dbReference type="ARBA" id="ARBA00004701"/>
    </source>
</evidence>
<keyword evidence="9" id="KW-0119">Carbohydrate metabolism</keyword>
<evidence type="ECO:0000256" key="8">
    <source>
        <dbReference type="ARBA" id="ARBA00023027"/>
    </source>
</evidence>
<dbReference type="GO" id="GO:0005634">
    <property type="term" value="C:nucleus"/>
    <property type="evidence" value="ECO:0007669"/>
    <property type="project" value="TreeGrafter"/>
</dbReference>
<accession>A0AAV9S975</accession>
<dbReference type="SUPFAM" id="SSF48179">
    <property type="entry name" value="6-phosphogluconate dehydrogenase C-terminal domain-like"/>
    <property type="match status" value="1"/>
</dbReference>
<dbReference type="SMART" id="SM00984">
    <property type="entry name" value="UDPG_MGDP_dh_C"/>
    <property type="match status" value="1"/>
</dbReference>
<dbReference type="SUPFAM" id="SSF51735">
    <property type="entry name" value="NAD(P)-binding Rossmann-fold domains"/>
    <property type="match status" value="1"/>
</dbReference>
<keyword evidence="8" id="KW-0520">NAD</keyword>
<keyword evidence="14" id="KW-1185">Reference proteome</keyword>
<dbReference type="InterPro" id="IPR014026">
    <property type="entry name" value="UDP-Glc/GDP-Man_DH_dimer"/>
</dbReference>
<proteinExistence type="inferred from homology"/>
<feature type="region of interest" description="Disordered" evidence="11">
    <location>
        <begin position="87"/>
        <end position="158"/>
    </location>
</feature>
<evidence type="ECO:0000256" key="6">
    <source>
        <dbReference type="ARBA" id="ARBA00022533"/>
    </source>
</evidence>
<dbReference type="InterPro" id="IPR028356">
    <property type="entry name" value="UDPglc_DH_euk"/>
</dbReference>
<dbReference type="PIRSF" id="PIRSF500133">
    <property type="entry name" value="UDPglc_DH_euk"/>
    <property type="match status" value="1"/>
</dbReference>
<organism evidence="13 14">
    <name type="scientific">Crenichthys baileyi</name>
    <name type="common">White River springfish</name>
    <dbReference type="NCBI Taxonomy" id="28760"/>
    <lineage>
        <taxon>Eukaryota</taxon>
        <taxon>Metazoa</taxon>
        <taxon>Chordata</taxon>
        <taxon>Craniata</taxon>
        <taxon>Vertebrata</taxon>
        <taxon>Euteleostomi</taxon>
        <taxon>Actinopterygii</taxon>
        <taxon>Neopterygii</taxon>
        <taxon>Teleostei</taxon>
        <taxon>Neoteleostei</taxon>
        <taxon>Acanthomorphata</taxon>
        <taxon>Ovalentaria</taxon>
        <taxon>Atherinomorphae</taxon>
        <taxon>Cyprinodontiformes</taxon>
        <taxon>Goodeidae</taxon>
        <taxon>Crenichthys</taxon>
    </lineage>
</organism>
<dbReference type="Proteomes" id="UP001311232">
    <property type="component" value="Unassembled WGS sequence"/>
</dbReference>
<dbReference type="Gene3D" id="3.40.50.720">
    <property type="entry name" value="NAD(P)-binding Rossmann-like Domain"/>
    <property type="match status" value="2"/>
</dbReference>
<evidence type="ECO:0000256" key="10">
    <source>
        <dbReference type="ARBA" id="ARBA00047473"/>
    </source>
</evidence>
<name>A0AAV9S975_9TELE</name>
<feature type="compositionally biased region" description="Low complexity" evidence="11">
    <location>
        <begin position="124"/>
        <end position="136"/>
    </location>
</feature>
<dbReference type="InterPro" id="IPR036291">
    <property type="entry name" value="NAD(P)-bd_dom_sf"/>
</dbReference>
<evidence type="ECO:0000256" key="5">
    <source>
        <dbReference type="ARBA" id="ARBA00015132"/>
    </source>
</evidence>
<feature type="domain" description="UDP-glucose/GDP-mannose dehydrogenase C-terminal" evidence="12">
    <location>
        <begin position="968"/>
        <end position="1085"/>
    </location>
</feature>
<dbReference type="Gene3D" id="1.20.5.100">
    <property type="entry name" value="Cytochrome c1, transmembrane anchor, C-terminal"/>
    <property type="match status" value="1"/>
</dbReference>
<dbReference type="InterPro" id="IPR008927">
    <property type="entry name" value="6-PGluconate_DH-like_C_sf"/>
</dbReference>
<comment type="caution">
    <text evidence="13">The sequence shown here is derived from an EMBL/GenBank/DDBJ whole genome shotgun (WGS) entry which is preliminary data.</text>
</comment>
<comment type="similarity">
    <text evidence="2">Belongs to the UDP-glucose/GDP-mannose dehydrogenase family.</text>
</comment>
<dbReference type="FunFam" id="3.40.50.720:FF:000032">
    <property type="entry name" value="UDP-glucose 6-dehydrogenase"/>
    <property type="match status" value="1"/>
</dbReference>
<evidence type="ECO:0000259" key="12">
    <source>
        <dbReference type="SMART" id="SM00984"/>
    </source>
</evidence>
<dbReference type="FunFam" id="3.40.50.720:FF:000114">
    <property type="entry name" value="UDP-glucose 6-dehydrogenase"/>
    <property type="match status" value="1"/>
</dbReference>
<feature type="compositionally biased region" description="Polar residues" evidence="11">
    <location>
        <begin position="359"/>
        <end position="373"/>
    </location>
</feature>
<dbReference type="NCBIfam" id="TIGR03026">
    <property type="entry name" value="NDP-sugDHase"/>
    <property type="match status" value="1"/>
</dbReference>
<feature type="compositionally biased region" description="Basic and acidic residues" evidence="11">
    <location>
        <begin position="499"/>
        <end position="534"/>
    </location>
</feature>
<dbReference type="Pfam" id="PF03721">
    <property type="entry name" value="UDPG_MGDP_dh_N"/>
    <property type="match status" value="1"/>
</dbReference>
<evidence type="ECO:0000313" key="14">
    <source>
        <dbReference type="Proteomes" id="UP001311232"/>
    </source>
</evidence>
<feature type="compositionally biased region" description="Polar residues" evidence="11">
    <location>
        <begin position="137"/>
        <end position="150"/>
    </location>
</feature>
<dbReference type="GO" id="GO:0051287">
    <property type="term" value="F:NAD binding"/>
    <property type="evidence" value="ECO:0007669"/>
    <property type="project" value="InterPro"/>
</dbReference>
<evidence type="ECO:0000256" key="4">
    <source>
        <dbReference type="ARBA" id="ARBA00012954"/>
    </source>
</evidence>
<keyword evidence="7" id="KW-0560">Oxidoreductase</keyword>
<dbReference type="Pfam" id="PF03720">
    <property type="entry name" value="UDPG_MGDP_dh_C"/>
    <property type="match status" value="1"/>
</dbReference>
<dbReference type="AlphaFoldDB" id="A0AAV9S975"/>
<keyword evidence="6" id="KW-0021">Allosteric enzyme</keyword>
<dbReference type="SUPFAM" id="SSF52413">
    <property type="entry name" value="UDP-glucose/GDP-mannose dehydrogenase C-terminal domain"/>
    <property type="match status" value="1"/>
</dbReference>
<feature type="region of interest" description="Disordered" evidence="11">
    <location>
        <begin position="462"/>
        <end position="534"/>
    </location>
</feature>
<dbReference type="PIRSF" id="PIRSF000124">
    <property type="entry name" value="UDPglc_GDPman_dh"/>
    <property type="match status" value="1"/>
</dbReference>
<evidence type="ECO:0000256" key="11">
    <source>
        <dbReference type="SAM" id="MobiDB-lite"/>
    </source>
</evidence>
<dbReference type="PANTHER" id="PTHR11374:SF59">
    <property type="entry name" value="UDP-GLUCOSE 6-DEHYDROGENASE"/>
    <property type="match status" value="1"/>
</dbReference>
<dbReference type="PANTHER" id="PTHR11374">
    <property type="entry name" value="UDP-GLUCOSE DEHYDROGENASE/UDP-MANNAC DEHYDROGENASE"/>
    <property type="match status" value="1"/>
</dbReference>
<dbReference type="InterPro" id="IPR036220">
    <property type="entry name" value="UDP-Glc/GDP-Man_DH_C_sf"/>
</dbReference>
<dbReference type="InterPro" id="IPR017476">
    <property type="entry name" value="UDP-Glc/GDP-Man"/>
</dbReference>
<dbReference type="GO" id="GO:0003979">
    <property type="term" value="F:UDP-glucose 6-dehydrogenase activity"/>
    <property type="evidence" value="ECO:0007669"/>
    <property type="project" value="UniProtKB-EC"/>
</dbReference>
<evidence type="ECO:0000256" key="7">
    <source>
        <dbReference type="ARBA" id="ARBA00023002"/>
    </source>
</evidence>
<comment type="subunit">
    <text evidence="3">Homohexamer.</text>
</comment>
<dbReference type="EC" id="1.1.1.22" evidence="4"/>
<gene>
    <name evidence="13" type="ORF">CRENBAI_002544</name>
</gene>
<dbReference type="InterPro" id="IPR001732">
    <property type="entry name" value="UDP-Glc/GDP-Man_DH_N"/>
</dbReference>
<sequence>MMTDQEVRTLAYAKSPKTSKRTTFQDELQAAVSSRASKTKAKQHFYYDDINDEEDDFLNNLLKSRKKRIDAFKAGRSKATFNTFDLSDEEDKHIKPKKVSFLKAQQSSSMSKDPSGSEPHESSNDGNVNNDGSLSSQRSTNVSDENSHINLSGEEPTNCLITKQTSSLSYQTSDDALSLPLPSDGSVVETPGPEEKTRNSVVEETSQMPPVSAPHLNNTVAADSIPEMEPPRPKPRQRTLGLKSHVSQKKEEEESGSQDFSRPQTSSVSIPLSTDASSNIAWTEGDQTASCSPNKSCSNWSEQVTRSTFDTGSRDGFISDDSKEQGRHYSSSFEEFNGHPGDPSDPSSHTPKQSFDVRTPSSHSKITQRSQSACPRKVESKYLGTLKVLDRKLSLQESSPQAAESIRAAVYQEWLKKKNEKSRENMQLKKKEELIKEKQKKERESKKEDVIASYEAWKEKKAESLKAKAKERQNMVRKEQRECEEKEEKRQSAKQVFENWKREHDQLLKDKSRKQKLSESKQKLQKQEKEEERQRDSKSAFFDWCDKKKHVLHEKFKRELEEIKTKAEEEQYMKEEREKMALETYENWLIRKDREERRRKDERRIQAILRDSPPPPWSPPNKTVPFGNSEIIAQAEMFEIKRICCIGAGYVGGPTCSVIAQMCPEITVTVVDVNESRIKAWNSDPLPIYEPGLKEVVESCRGKNLFFSTDIPSAIKDADLVFISVNTPTKTYGMGKGRAADLKFIESCARQIVEVSDGYKIVTEKSTVPVRAAESIRRIFDANTKPSLNLQVLSNPEFLAEGTAVRDLKEPDRVLIGGDETPEGQRAIRALCAVYEHWVPKSRIITTNTWSSELSKLAANAFLAQRISSINSISALCEATGADVEEVAKAIGMDQRIGSKFLKASIGFGGSCFQKDVLNLVYLCEALNLPEVASYWQQVIDMNEYQRRRFACRIIDCLFNTVTGKKIALLGFSFKKDTGDTRESSSIYISKYLMDEGAKLFIYDPKVFKEQIIHDLSQPSISEDNPERVSELVTVTSDPYEACQSAHALVVCTEWDMFRELDYEKIYKKMLKPAFIFDGRRVLDHLHAELQSIGFQIETIGKKVTSARIPYTPAIVGPRAATAEPPAKKAKS</sequence>
<evidence type="ECO:0000256" key="3">
    <source>
        <dbReference type="ARBA" id="ARBA00011643"/>
    </source>
</evidence>
<evidence type="ECO:0000256" key="9">
    <source>
        <dbReference type="ARBA" id="ARBA00023277"/>
    </source>
</evidence>
<feature type="compositionally biased region" description="Polar residues" evidence="11">
    <location>
        <begin position="257"/>
        <end position="311"/>
    </location>
</feature>
<dbReference type="GO" id="GO:0000271">
    <property type="term" value="P:polysaccharide biosynthetic process"/>
    <property type="evidence" value="ECO:0007669"/>
    <property type="project" value="InterPro"/>
</dbReference>
<evidence type="ECO:0000313" key="13">
    <source>
        <dbReference type="EMBL" id="KAK5617628.1"/>
    </source>
</evidence>
<dbReference type="GO" id="GO:0016628">
    <property type="term" value="F:oxidoreductase activity, acting on the CH-CH group of donors, NAD or NADP as acceptor"/>
    <property type="evidence" value="ECO:0007669"/>
    <property type="project" value="InterPro"/>
</dbReference>
<dbReference type="GO" id="GO:0006024">
    <property type="term" value="P:glycosaminoglycan biosynthetic process"/>
    <property type="evidence" value="ECO:0007669"/>
    <property type="project" value="TreeGrafter"/>
</dbReference>
<comment type="catalytic activity">
    <reaction evidence="10">
        <text>UDP-alpha-D-glucose + 2 NAD(+) + H2O = UDP-alpha-D-glucuronate + 2 NADH + 3 H(+)</text>
        <dbReference type="Rhea" id="RHEA:23596"/>
        <dbReference type="ChEBI" id="CHEBI:15377"/>
        <dbReference type="ChEBI" id="CHEBI:15378"/>
        <dbReference type="ChEBI" id="CHEBI:57540"/>
        <dbReference type="ChEBI" id="CHEBI:57945"/>
        <dbReference type="ChEBI" id="CHEBI:58052"/>
        <dbReference type="ChEBI" id="CHEBI:58885"/>
        <dbReference type="EC" id="1.1.1.22"/>
    </reaction>
</comment>
<reference evidence="13 14" key="1">
    <citation type="submission" date="2021-06" db="EMBL/GenBank/DDBJ databases">
        <authorList>
            <person name="Palmer J.M."/>
        </authorList>
    </citation>
    <scope>NUCLEOTIDE SEQUENCE [LARGE SCALE GENOMIC DNA]</scope>
    <source>
        <strain evidence="13 14">MEX-2019</strain>
        <tissue evidence="13">Muscle</tissue>
    </source>
</reference>
<dbReference type="Pfam" id="PF00984">
    <property type="entry name" value="UDPG_MGDP_dh"/>
    <property type="match status" value="1"/>
</dbReference>
<dbReference type="EMBL" id="JAHHUM010000687">
    <property type="protein sequence ID" value="KAK5617628.1"/>
    <property type="molecule type" value="Genomic_DNA"/>
</dbReference>
<feature type="region of interest" description="Disordered" evidence="11">
    <location>
        <begin position="171"/>
        <end position="377"/>
    </location>
</feature>
<feature type="compositionally biased region" description="Polar residues" evidence="11">
    <location>
        <begin position="199"/>
        <end position="221"/>
    </location>
</feature>
<comment type="pathway">
    <text evidence="1">Nucleotide-sugar biosynthesis; UDP-alpha-D-glucuronate biosynthesis; UDP-alpha-D-glucuronate from UDP-alpha-D-glucose: step 1/1.</text>
</comment>
<dbReference type="InterPro" id="IPR014027">
    <property type="entry name" value="UDP-Glc/GDP-Man_DH_C"/>
</dbReference>
<protein>
    <recommendedName>
        <fullName evidence="5">UDP-glucose 6-dehydrogenase</fullName>
        <ecNumber evidence="4">1.1.1.22</ecNumber>
    </recommendedName>
</protein>
<feature type="compositionally biased region" description="Basic and acidic residues" evidence="11">
    <location>
        <begin position="462"/>
        <end position="491"/>
    </location>
</feature>
<feature type="compositionally biased region" description="Polar residues" evidence="11">
    <location>
        <begin position="103"/>
        <end position="114"/>
    </location>
</feature>
<dbReference type="FunFam" id="1.20.5.100:FF:000001">
    <property type="entry name" value="UDP-glucose 6-dehydrogenase"/>
    <property type="match status" value="1"/>
</dbReference>